<keyword evidence="2" id="KW-1185">Reference proteome</keyword>
<dbReference type="EMBL" id="BSDY01000001">
    <property type="protein sequence ID" value="GLI54731.1"/>
    <property type="molecule type" value="Genomic_DNA"/>
</dbReference>
<dbReference type="InterPro" id="IPR010982">
    <property type="entry name" value="Lambda_DNA-bd_dom_sf"/>
</dbReference>
<dbReference type="GO" id="GO:0003677">
    <property type="term" value="F:DNA binding"/>
    <property type="evidence" value="ECO:0007669"/>
    <property type="project" value="InterPro"/>
</dbReference>
<dbReference type="Proteomes" id="UP001144471">
    <property type="component" value="Unassembled WGS sequence"/>
</dbReference>
<sequence length="52" mass="5975">MTLNEIKSKAILKGYTMTKLAELIGLNRRTMYLHINSQNDATIKNIQKILNI</sequence>
<protein>
    <submittedName>
        <fullName evidence="1">Uncharacterized protein</fullName>
    </submittedName>
</protein>
<name>A0A9W6GIZ9_9FUSO</name>
<reference evidence="1" key="1">
    <citation type="submission" date="2022-12" db="EMBL/GenBank/DDBJ databases">
        <title>Reference genome sequencing for broad-spectrum identification of bacterial and archaeal isolates by mass spectrometry.</title>
        <authorList>
            <person name="Sekiguchi Y."/>
            <person name="Tourlousse D.M."/>
        </authorList>
    </citation>
    <scope>NUCLEOTIDE SEQUENCE</scope>
    <source>
        <strain evidence="1">10succ1</strain>
    </source>
</reference>
<dbReference type="SUPFAM" id="SSF47413">
    <property type="entry name" value="lambda repressor-like DNA-binding domains"/>
    <property type="match status" value="1"/>
</dbReference>
<evidence type="ECO:0000313" key="1">
    <source>
        <dbReference type="EMBL" id="GLI54731.1"/>
    </source>
</evidence>
<accession>A0A9W6GIZ9</accession>
<dbReference type="AlphaFoldDB" id="A0A9W6GIZ9"/>
<proteinExistence type="predicted"/>
<comment type="caution">
    <text evidence="1">The sequence shown here is derived from an EMBL/GenBank/DDBJ whole genome shotgun (WGS) entry which is preliminary data.</text>
</comment>
<organism evidence="1 2">
    <name type="scientific">Propionigenium maris DSM 9537</name>
    <dbReference type="NCBI Taxonomy" id="1123000"/>
    <lineage>
        <taxon>Bacteria</taxon>
        <taxon>Fusobacteriati</taxon>
        <taxon>Fusobacteriota</taxon>
        <taxon>Fusobacteriia</taxon>
        <taxon>Fusobacteriales</taxon>
        <taxon>Fusobacteriaceae</taxon>
        <taxon>Propionigenium</taxon>
    </lineage>
</organism>
<gene>
    <name evidence="1" type="ORF">PM10SUCC1_02460</name>
</gene>
<evidence type="ECO:0000313" key="2">
    <source>
        <dbReference type="Proteomes" id="UP001144471"/>
    </source>
</evidence>